<organism evidence="2 3">
    <name type="scientific">Pseudoalteromonas piscicida</name>
    <dbReference type="NCBI Taxonomy" id="43662"/>
    <lineage>
        <taxon>Bacteria</taxon>
        <taxon>Pseudomonadati</taxon>
        <taxon>Pseudomonadota</taxon>
        <taxon>Gammaproteobacteria</taxon>
        <taxon>Alteromonadales</taxon>
        <taxon>Pseudoalteromonadaceae</taxon>
        <taxon>Pseudoalteromonas</taxon>
    </lineage>
</organism>
<comment type="caution">
    <text evidence="2">The sequence shown here is derived from an EMBL/GenBank/DDBJ whole genome shotgun (WGS) entry which is preliminary data.</text>
</comment>
<dbReference type="EMBL" id="PNEL01000014">
    <property type="protein sequence ID" value="TMN79635.1"/>
    <property type="molecule type" value="Genomic_DNA"/>
</dbReference>
<keyword evidence="1" id="KW-0812">Transmembrane</keyword>
<feature type="transmembrane region" description="Helical" evidence="1">
    <location>
        <begin position="756"/>
        <end position="776"/>
    </location>
</feature>
<sequence length="1030" mass="116866">MGTHIFNTELNDEQVPCKLELQLQGLNGKDCTVPLGFAEVQRASSPKPDDQIPFVETVELRVFSDASLDINKAKAPEYVPMFKDQKEFQEDEPVGYYYFFVNGYLWREIAAISGGMLSEVDLREYHGQSFRPNNGTHMPRLTLPIRAKGLFSDSTSVETMTYQVAFSRVQWSWDYISALGDMKPDDSRFDKKPMTSKCPDEGKASTYRSERMQTIDFSSAPNWDSIENLKANEDGEPCIYLHDVLGIAQKCFLLSETALAQLTTQRLTLEENGYYKSAIIAQSVFLNDELHEKDFSMRNVAQSRYKPEIDYKQKDSFSRELRSAAAHLSESKVEKYLVGSNSAEILDLVEIFYENKEKLIKIYTENYTSPRGISEPSKLQFISRDFSTLDNIQDHYSFHMFCQHFNLMALRKEGLQVNFKAVLDKARVSKLTSKLDEQHKKAIKLVFKHVSDENEWFQKQFCGNELAYGDTSASAQYDETLIGVALGDFDPKKFNPDEALAPVSMFNLTKGASDISLKGVEEFTNLHLALHKEFIDKQTPSEKLQRFMASTIKSRVPEFVDKLKLFPAGNVPDTHFSLTKEFSDITTLGRLTTRKQHQAFKKIIDAVIKDKVGSKNNNQFITVAKALGLEVFDEKGKVNGVILTKTKESIESLAIKTIEFKKLKGDVNSSTKYVLSLPKELFDLEYEHKELFDELGQGYHREGLTNKELSRFKRVAKKGVPGLIAILTVWGTIIQYSDYEKNFEGKGDLYEVSKNLALLGGSITAILGLLNSTLKIPEEERLLTKEKYIGRVGQSISSISIFRGMSSIIGIAASVVLLFDGLELIAKHDLDAGIATLVSAGFTFLSSIQVFFFGSLGHLGWVLFIAAILTALIAEALKDSKLKRWAEFGPLGMKSNITYEHFKNSEKFHEYILSVLYSPRVTNVINNGLHYQVEISSPIIDELESELGLQVDYKYRNMRNLKVYEGTWVYGLKDHKPIYSKERNKIGGIFNFSLDGEILDVELKPFVRVNKVTIPIKYKEYEVYEHATEE</sequence>
<accession>A0AAQ2EWY7</accession>
<feature type="transmembrane region" description="Helical" evidence="1">
    <location>
        <begin position="796"/>
        <end position="818"/>
    </location>
</feature>
<proteinExistence type="predicted"/>
<evidence type="ECO:0000313" key="3">
    <source>
        <dbReference type="Proteomes" id="UP000305423"/>
    </source>
</evidence>
<keyword evidence="1" id="KW-0472">Membrane</keyword>
<dbReference type="CDD" id="cd20705">
    <property type="entry name" value="MIX_I"/>
    <property type="match status" value="1"/>
</dbReference>
<dbReference type="RefSeq" id="WP_045963392.1">
    <property type="nucleotide sequence ID" value="NZ_JXXW01000021.1"/>
</dbReference>
<feature type="transmembrane region" description="Helical" evidence="1">
    <location>
        <begin position="830"/>
        <end position="852"/>
    </location>
</feature>
<reference evidence="3" key="2">
    <citation type="submission" date="2019-06" db="EMBL/GenBank/DDBJ databases">
        <title>Co-occurence of chitin degradation, pigmentation and bioactivity in marine Pseudoalteromonas.</title>
        <authorList>
            <person name="Sonnenschein E.C."/>
            <person name="Bech P.K."/>
        </authorList>
    </citation>
    <scope>NUCLEOTIDE SEQUENCE [LARGE SCALE GENOMIC DNA]</scope>
    <source>
        <strain evidence="3">S1607</strain>
    </source>
</reference>
<keyword evidence="1" id="KW-1133">Transmembrane helix</keyword>
<feature type="transmembrane region" description="Helical" evidence="1">
    <location>
        <begin position="858"/>
        <end position="877"/>
    </location>
</feature>
<gene>
    <name evidence="2" type="ORF">CWB74_05515</name>
</gene>
<evidence type="ECO:0000256" key="1">
    <source>
        <dbReference type="SAM" id="Phobius"/>
    </source>
</evidence>
<dbReference type="AlphaFoldDB" id="A0AAQ2EWY7"/>
<reference evidence="2 3" key="1">
    <citation type="submission" date="2017-12" db="EMBL/GenBank/DDBJ databases">
        <authorList>
            <person name="Paulsen S."/>
            <person name="Gram L.K."/>
        </authorList>
    </citation>
    <scope>NUCLEOTIDE SEQUENCE [LARGE SCALE GENOMIC DNA]</scope>
    <source>
        <strain evidence="2 3">S1607</strain>
    </source>
</reference>
<protein>
    <submittedName>
        <fullName evidence="2">Uncharacterized protein</fullName>
    </submittedName>
</protein>
<dbReference type="Proteomes" id="UP000305423">
    <property type="component" value="Unassembled WGS sequence"/>
</dbReference>
<evidence type="ECO:0000313" key="2">
    <source>
        <dbReference type="EMBL" id="TMN79635.1"/>
    </source>
</evidence>
<name>A0AAQ2EWY7_PSEO7</name>